<dbReference type="Gene3D" id="3.40.50.300">
    <property type="entry name" value="P-loop containing nucleotide triphosphate hydrolases"/>
    <property type="match status" value="1"/>
</dbReference>
<dbReference type="Proteomes" id="UP000035932">
    <property type="component" value="Unassembled WGS sequence"/>
</dbReference>
<feature type="domain" description="Dynamin N-terminal" evidence="7">
    <location>
        <begin position="73"/>
        <end position="237"/>
    </location>
</feature>
<evidence type="ECO:0000256" key="4">
    <source>
        <dbReference type="ARBA" id="ARBA00023134"/>
    </source>
</evidence>
<comment type="caution">
    <text evidence="8">The sequence shown here is derived from an EMBL/GenBank/DDBJ whole genome shotgun (WGS) entry which is preliminary data.</text>
</comment>
<evidence type="ECO:0000256" key="3">
    <source>
        <dbReference type="ARBA" id="ARBA00022801"/>
    </source>
</evidence>
<keyword evidence="4" id="KW-0342">GTP-binding</keyword>
<sequence>MAHEKRRSAAGQESPAAQFRGWSENIGTLRSYYQRLQQVAGEAAALIVPPGTPGGALDLGINGAVFERETFRIMVLGEFSSGKSTLINALLGKRLLPTKANPATAFTTVLRWGETERAWLYRDGDRRGSETAVTTEEFKREVALQIDAHGAPRTPSFALAVVEQPLELLRRSVEIVDSAGINESSDRELVTLRYLEEVDAVVFVTDAGRPFTLHETENYLTRVRKLGHRDIFFVVNQFDRIEEEEQAEVMSRCRNAVAELAGESGPAPANVFFVSALQALRSRIDGNEEGLKASGIGQLESALEVFCMRDAARVKFVRLAEFLRHNAVNLRVRLHDEGAILMKSTAELRELLDRSQSTQDQLRTSADAIRDIVAGKILGMENELQLRFGAFLTEISREIGEWHVTTGPGRLSRAIRSFTKGGRIAAQHGLMDAYTVQLQERMQVFCAQELDHVIEQRQADLVRQLEPLIRAHADLLDKLRAELTGSQSERDQNYLIYTLAIAAGKGNGRDGPRHRDDVPLMFRPSSLMALGAGGGAMVVGGTTAAAAAGLISLGLTVPPVGVAIAIGAAVGPLLASGAVFFADGKLQTRAAEEFAAHVKDSAAQTARQYAASRAADLREMWGGISGTLHLQLQDLIGIVQRNIEESRQDEQAKAGMRDQLYAFEQRITDVEQHIANFLQPFVSEAEREQE</sequence>
<dbReference type="PANTHER" id="PTHR10465">
    <property type="entry name" value="TRANSMEMBRANE GTPASE FZO1"/>
    <property type="match status" value="1"/>
</dbReference>
<evidence type="ECO:0000256" key="1">
    <source>
        <dbReference type="ARBA" id="ARBA00004370"/>
    </source>
</evidence>
<keyword evidence="3" id="KW-0378">Hydrolase</keyword>
<feature type="transmembrane region" description="Helical" evidence="6">
    <location>
        <begin position="560"/>
        <end position="582"/>
    </location>
</feature>
<dbReference type="RefSeq" id="WP_048474932.1">
    <property type="nucleotide sequence ID" value="NZ_JBIRUD010000004.1"/>
</dbReference>
<dbReference type="GO" id="GO:0016020">
    <property type="term" value="C:membrane"/>
    <property type="evidence" value="ECO:0007669"/>
    <property type="project" value="UniProtKB-SubCell"/>
</dbReference>
<dbReference type="AlphaFoldDB" id="A0A0J7APR2"/>
<dbReference type="GO" id="GO:0003924">
    <property type="term" value="F:GTPase activity"/>
    <property type="evidence" value="ECO:0007669"/>
    <property type="project" value="InterPro"/>
</dbReference>
<keyword evidence="2" id="KW-0547">Nucleotide-binding</keyword>
<dbReference type="InterPro" id="IPR027417">
    <property type="entry name" value="P-loop_NTPase"/>
</dbReference>
<evidence type="ECO:0000256" key="5">
    <source>
        <dbReference type="ARBA" id="ARBA00023136"/>
    </source>
</evidence>
<dbReference type="STRING" id="66430.ACS04_03240"/>
<accession>A0A0J7APR2</accession>
<evidence type="ECO:0000259" key="7">
    <source>
        <dbReference type="Pfam" id="PF00350"/>
    </source>
</evidence>
<organism evidence="8 9">
    <name type="scientific">Streptomyces roseus</name>
    <dbReference type="NCBI Taxonomy" id="66430"/>
    <lineage>
        <taxon>Bacteria</taxon>
        <taxon>Bacillati</taxon>
        <taxon>Actinomycetota</taxon>
        <taxon>Actinomycetes</taxon>
        <taxon>Kitasatosporales</taxon>
        <taxon>Streptomycetaceae</taxon>
        <taxon>Streptomyces</taxon>
    </lineage>
</organism>
<dbReference type="GO" id="GO:0008053">
    <property type="term" value="P:mitochondrial fusion"/>
    <property type="evidence" value="ECO:0007669"/>
    <property type="project" value="TreeGrafter"/>
</dbReference>
<protein>
    <recommendedName>
        <fullName evidence="7">Dynamin N-terminal domain-containing protein</fullName>
    </recommendedName>
</protein>
<dbReference type="InterPro" id="IPR045063">
    <property type="entry name" value="Dynamin_N"/>
</dbReference>
<evidence type="ECO:0000256" key="6">
    <source>
        <dbReference type="SAM" id="Phobius"/>
    </source>
</evidence>
<dbReference type="InterPro" id="IPR027094">
    <property type="entry name" value="Mitofusin_fam"/>
</dbReference>
<dbReference type="Pfam" id="PF00350">
    <property type="entry name" value="Dynamin_N"/>
    <property type="match status" value="1"/>
</dbReference>
<dbReference type="PATRIC" id="fig|66430.4.peg.1978"/>
<name>A0A0J7APR2_9ACTN</name>
<dbReference type="GO" id="GO:0005525">
    <property type="term" value="F:GTP binding"/>
    <property type="evidence" value="ECO:0007669"/>
    <property type="project" value="UniProtKB-KW"/>
</dbReference>
<dbReference type="EMBL" id="LFML01000013">
    <property type="protein sequence ID" value="KMO99226.1"/>
    <property type="molecule type" value="Genomic_DNA"/>
</dbReference>
<evidence type="ECO:0000256" key="2">
    <source>
        <dbReference type="ARBA" id="ARBA00022741"/>
    </source>
</evidence>
<comment type="subcellular location">
    <subcellularLocation>
        <location evidence="1">Membrane</location>
    </subcellularLocation>
</comment>
<feature type="transmembrane region" description="Helical" evidence="6">
    <location>
        <begin position="527"/>
        <end position="554"/>
    </location>
</feature>
<keyword evidence="9" id="KW-1185">Reference proteome</keyword>
<reference evidence="8 9" key="1">
    <citation type="submission" date="2015-06" db="EMBL/GenBank/DDBJ databases">
        <title>Recapitulation of the evolution of biosynthetic gene clusters reveals hidden chemical diversity on bacterial genomes.</title>
        <authorList>
            <person name="Cruz-Morales P."/>
            <person name="Martinez-Guerrero C."/>
            <person name="Morales-Escalante M.A."/>
            <person name="Yanez-Guerra L.A."/>
            <person name="Kopp J.F."/>
            <person name="Feldmann J."/>
            <person name="Ramos-Aboites H.E."/>
            <person name="Barona-Gomez F."/>
        </authorList>
    </citation>
    <scope>NUCLEOTIDE SEQUENCE [LARGE SCALE GENOMIC DNA]</scope>
    <source>
        <strain evidence="8 9">ATCC 31245</strain>
    </source>
</reference>
<dbReference type="CDD" id="cd09912">
    <property type="entry name" value="DLP_2"/>
    <property type="match status" value="1"/>
</dbReference>
<keyword evidence="6" id="KW-0812">Transmembrane</keyword>
<evidence type="ECO:0000313" key="9">
    <source>
        <dbReference type="Proteomes" id="UP000035932"/>
    </source>
</evidence>
<keyword evidence="6" id="KW-1133">Transmembrane helix</keyword>
<dbReference type="OrthoDB" id="3650305at2"/>
<gene>
    <name evidence="8" type="ORF">ACS04_03240</name>
</gene>
<keyword evidence="5 6" id="KW-0472">Membrane</keyword>
<proteinExistence type="predicted"/>
<dbReference type="PANTHER" id="PTHR10465:SF0">
    <property type="entry name" value="SARCALUMENIN"/>
    <property type="match status" value="1"/>
</dbReference>
<dbReference type="SUPFAM" id="SSF52540">
    <property type="entry name" value="P-loop containing nucleoside triphosphate hydrolases"/>
    <property type="match status" value="1"/>
</dbReference>
<evidence type="ECO:0000313" key="8">
    <source>
        <dbReference type="EMBL" id="KMO99226.1"/>
    </source>
</evidence>